<dbReference type="AlphaFoldDB" id="A0A0C9UNV2"/>
<dbReference type="EMBL" id="KN837116">
    <property type="protein sequence ID" value="KIJ44678.1"/>
    <property type="molecule type" value="Genomic_DNA"/>
</dbReference>
<proteinExistence type="predicted"/>
<evidence type="ECO:0000313" key="2">
    <source>
        <dbReference type="Proteomes" id="UP000054279"/>
    </source>
</evidence>
<organism evidence="1 2">
    <name type="scientific">Sphaerobolus stellatus (strain SS14)</name>
    <dbReference type="NCBI Taxonomy" id="990650"/>
    <lineage>
        <taxon>Eukaryota</taxon>
        <taxon>Fungi</taxon>
        <taxon>Dikarya</taxon>
        <taxon>Basidiomycota</taxon>
        <taxon>Agaricomycotina</taxon>
        <taxon>Agaricomycetes</taxon>
        <taxon>Phallomycetidae</taxon>
        <taxon>Geastrales</taxon>
        <taxon>Sphaerobolaceae</taxon>
        <taxon>Sphaerobolus</taxon>
    </lineage>
</organism>
<reference evidence="1 2" key="1">
    <citation type="submission" date="2014-06" db="EMBL/GenBank/DDBJ databases">
        <title>Evolutionary Origins and Diversification of the Mycorrhizal Mutualists.</title>
        <authorList>
            <consortium name="DOE Joint Genome Institute"/>
            <consortium name="Mycorrhizal Genomics Consortium"/>
            <person name="Kohler A."/>
            <person name="Kuo A."/>
            <person name="Nagy L.G."/>
            <person name="Floudas D."/>
            <person name="Copeland A."/>
            <person name="Barry K.W."/>
            <person name="Cichocki N."/>
            <person name="Veneault-Fourrey C."/>
            <person name="LaButti K."/>
            <person name="Lindquist E.A."/>
            <person name="Lipzen A."/>
            <person name="Lundell T."/>
            <person name="Morin E."/>
            <person name="Murat C."/>
            <person name="Riley R."/>
            <person name="Ohm R."/>
            <person name="Sun H."/>
            <person name="Tunlid A."/>
            <person name="Henrissat B."/>
            <person name="Grigoriev I.V."/>
            <person name="Hibbett D.S."/>
            <person name="Martin F."/>
        </authorList>
    </citation>
    <scope>NUCLEOTIDE SEQUENCE [LARGE SCALE GENOMIC DNA]</scope>
    <source>
        <strain evidence="1 2">SS14</strain>
    </source>
</reference>
<evidence type="ECO:0000313" key="1">
    <source>
        <dbReference type="EMBL" id="KIJ44678.1"/>
    </source>
</evidence>
<gene>
    <name evidence="1" type="ORF">M422DRAFT_251978</name>
</gene>
<name>A0A0C9UNV2_SPHS4</name>
<dbReference type="HOGENOM" id="CLU_2514096_0_0_1"/>
<dbReference type="Proteomes" id="UP000054279">
    <property type="component" value="Unassembled WGS sequence"/>
</dbReference>
<protein>
    <submittedName>
        <fullName evidence="1">Uncharacterized protein</fullName>
    </submittedName>
</protein>
<keyword evidence="2" id="KW-1185">Reference proteome</keyword>
<accession>A0A0C9UNV2</accession>
<sequence length="85" mass="9527">MEVGRKATSLGASTTVTAEGRPTVIHQQANEIDYLKKKKSRFIYTYTHPTPPSPEIATTDISQRIRKTPIISRDIGWVYIHEDGG</sequence>